<protein>
    <submittedName>
        <fullName evidence="1">Uncharacterized protein</fullName>
    </submittedName>
</protein>
<dbReference type="RefSeq" id="WP_144416411.1">
    <property type="nucleotide sequence ID" value="NZ_CP012357.1"/>
</dbReference>
<dbReference type="PATRIC" id="fig|216942.3.peg.739"/>
<gene>
    <name evidence="1" type="ORF">SLITO_v1c07270</name>
</gene>
<keyword evidence="2" id="KW-1185">Reference proteome</keyword>
<dbReference type="AlphaFoldDB" id="A0A0K1W2P3"/>
<dbReference type="KEGG" id="sll:SLITO_v1c07270"/>
<evidence type="ECO:0000313" key="2">
    <source>
        <dbReference type="Proteomes" id="UP000067476"/>
    </source>
</evidence>
<dbReference type="STRING" id="216942.SLITO_v1c07270"/>
<dbReference type="Proteomes" id="UP000067476">
    <property type="component" value="Chromosome"/>
</dbReference>
<accession>A0A0K1W2P3</accession>
<dbReference type="EMBL" id="CP012357">
    <property type="protein sequence ID" value="AKX34352.1"/>
    <property type="molecule type" value="Genomic_DNA"/>
</dbReference>
<organism evidence="1 2">
    <name type="scientific">Spiroplasma litorale</name>
    <dbReference type="NCBI Taxonomy" id="216942"/>
    <lineage>
        <taxon>Bacteria</taxon>
        <taxon>Bacillati</taxon>
        <taxon>Mycoplasmatota</taxon>
        <taxon>Mollicutes</taxon>
        <taxon>Entomoplasmatales</taxon>
        <taxon>Spiroplasmataceae</taxon>
        <taxon>Spiroplasma</taxon>
    </lineage>
</organism>
<reference evidence="1 2" key="1">
    <citation type="journal article" date="2015" name="Genome Announc.">
        <title>Complete Genome Sequence of Spiroplasma litorale TN-1T (DSM 21781), a Bacterium Isolated from a Green-Eyed Horsefly (Tabanus nigrovittatus).</title>
        <authorList>
            <person name="Lo W.S."/>
            <person name="Lai Y.C."/>
            <person name="Lien Y.W."/>
            <person name="Wang T.H."/>
            <person name="Kuo C.H."/>
        </authorList>
    </citation>
    <scope>NUCLEOTIDE SEQUENCE [LARGE SCALE GENOMIC DNA]</scope>
    <source>
        <strain evidence="1 2">TN-1</strain>
    </source>
</reference>
<evidence type="ECO:0000313" key="1">
    <source>
        <dbReference type="EMBL" id="AKX34352.1"/>
    </source>
</evidence>
<sequence length="130" mass="14361">MIKSYKKEDILTTFDGFVKPLLDMAVMIGFVISLEQMKDVANIEFLDSNGNVVAEPTENTTIANMRVTAKPGKEDDIDGVHCKGEGIIKLKVKKYSSVLKVRDLGELTPVSNSESDKIDAIKKALLLKME</sequence>
<name>A0A0K1W2P3_9MOLU</name>
<proteinExistence type="predicted"/>